<name>A0ABV4Y502_9CYAN</name>
<comment type="similarity">
    <text evidence="3">Belongs to the class-V pyridoxal-phosphate-dependent aminotransferase family.</text>
</comment>
<accession>A0ABV4Y502</accession>
<evidence type="ECO:0000256" key="2">
    <source>
        <dbReference type="ARBA" id="ARBA00022898"/>
    </source>
</evidence>
<keyword evidence="6" id="KW-0032">Aminotransferase</keyword>
<evidence type="ECO:0000313" key="6">
    <source>
        <dbReference type="EMBL" id="MFB2933837.1"/>
    </source>
</evidence>
<dbReference type="InterPro" id="IPR015422">
    <property type="entry name" value="PyrdxlP-dep_Trfase_small"/>
</dbReference>
<proteinExistence type="inferred from homology"/>
<dbReference type="EMBL" id="JBHFNS010000014">
    <property type="protein sequence ID" value="MFB2933837.1"/>
    <property type="molecule type" value="Genomic_DNA"/>
</dbReference>
<dbReference type="PANTHER" id="PTHR43586:SF4">
    <property type="entry name" value="ISOPENICILLIN N EPIMERASE"/>
    <property type="match status" value="1"/>
</dbReference>
<dbReference type="SUPFAM" id="SSF53383">
    <property type="entry name" value="PLP-dependent transferases"/>
    <property type="match status" value="1"/>
</dbReference>
<dbReference type="InterPro" id="IPR015424">
    <property type="entry name" value="PyrdxlP-dep_Trfase"/>
</dbReference>
<dbReference type="GO" id="GO:0008483">
    <property type="term" value="F:transaminase activity"/>
    <property type="evidence" value="ECO:0007669"/>
    <property type="project" value="UniProtKB-KW"/>
</dbReference>
<feature type="domain" description="Aminotransferase class V" evidence="5">
    <location>
        <begin position="26"/>
        <end position="362"/>
    </location>
</feature>
<dbReference type="RefSeq" id="WP_413255371.1">
    <property type="nucleotide sequence ID" value="NZ_JBHFNS010000014.1"/>
</dbReference>
<dbReference type="PANTHER" id="PTHR43586">
    <property type="entry name" value="CYSTEINE DESULFURASE"/>
    <property type="match status" value="1"/>
</dbReference>
<evidence type="ECO:0000259" key="5">
    <source>
        <dbReference type="Pfam" id="PF00266"/>
    </source>
</evidence>
<sequence>MNSVFPKLTSLAQFRQQFPALASKAYFNYGGQGPMPQVALSAILQAYQSIQNAGPFSEEVNVWIGQKSQETREAIAKELNVSPATITLTEDVTVGCNIGLWGIDWQSGDRLLLSDCEHPGVVATIQEIQRRFGIEVDYCNLLETLNGGDLLEAIAKHLKPNTKLVVLSHVVWNTGQVLPLTEIVQACRQNSPETKVLIDAAQSVGMLPLNLAETNVDFYAFTGHKWLCGPEGVGGFYVNPESLESLHPTFIGWRGITTNKTGEPTGWQSDARRFEVATSAYPLYCGLTAAINTHQSIASPQERYQQICNLSKYLWQKLSELPQVNCLLNSPPESGLVSFQVTGVSHRELVQTLEKQGFMIRTLRYPDCVRACVHYFTLPSEIDQLVEEIGKFNRR</sequence>
<gene>
    <name evidence="6" type="ORF">ACE1B6_01025</name>
</gene>
<reference evidence="6 7" key="1">
    <citation type="submission" date="2024-09" db="EMBL/GenBank/DDBJ databases">
        <title>Floridaenema gen nov. (Aerosakkonemataceae, Aerosakkonematales ord. nov., Cyanobacteria) from benthic tropical and subtropical fresh waters, with the description of four new species.</title>
        <authorList>
            <person name="Moretto J.A."/>
            <person name="Berthold D.E."/>
            <person name="Lefler F.W."/>
            <person name="Huang I.-S."/>
            <person name="Laughinghouse H. IV."/>
        </authorList>
    </citation>
    <scope>NUCLEOTIDE SEQUENCE [LARGE SCALE GENOMIC DNA]</scope>
    <source>
        <strain evidence="6 7">BLCC-F154</strain>
    </source>
</reference>
<dbReference type="Proteomes" id="UP001576776">
    <property type="component" value="Unassembled WGS sequence"/>
</dbReference>
<evidence type="ECO:0000256" key="1">
    <source>
        <dbReference type="ARBA" id="ARBA00001933"/>
    </source>
</evidence>
<dbReference type="Gene3D" id="3.90.1150.10">
    <property type="entry name" value="Aspartate Aminotransferase, domain 1"/>
    <property type="match status" value="1"/>
</dbReference>
<keyword evidence="2" id="KW-0663">Pyridoxal phosphate</keyword>
<dbReference type="InterPro" id="IPR015421">
    <property type="entry name" value="PyrdxlP-dep_Trfase_major"/>
</dbReference>
<organism evidence="6 7">
    <name type="scientific">Floridaenema fluviatile BLCC-F154</name>
    <dbReference type="NCBI Taxonomy" id="3153640"/>
    <lineage>
        <taxon>Bacteria</taxon>
        <taxon>Bacillati</taxon>
        <taxon>Cyanobacteriota</taxon>
        <taxon>Cyanophyceae</taxon>
        <taxon>Oscillatoriophycideae</taxon>
        <taxon>Aerosakkonematales</taxon>
        <taxon>Aerosakkonemataceae</taxon>
        <taxon>Floridanema</taxon>
        <taxon>Floridanema fluviatile</taxon>
    </lineage>
</organism>
<dbReference type="PROSITE" id="PS00595">
    <property type="entry name" value="AA_TRANSFER_CLASS_5"/>
    <property type="match status" value="1"/>
</dbReference>
<evidence type="ECO:0000313" key="7">
    <source>
        <dbReference type="Proteomes" id="UP001576776"/>
    </source>
</evidence>
<dbReference type="Gene3D" id="3.40.640.10">
    <property type="entry name" value="Type I PLP-dependent aspartate aminotransferase-like (Major domain)"/>
    <property type="match status" value="1"/>
</dbReference>
<protein>
    <submittedName>
        <fullName evidence="6">Aminotransferase class V-fold PLP-dependent enzyme</fullName>
    </submittedName>
</protein>
<comment type="cofactor">
    <cofactor evidence="1 4">
        <name>pyridoxal 5'-phosphate</name>
        <dbReference type="ChEBI" id="CHEBI:597326"/>
    </cofactor>
</comment>
<keyword evidence="7" id="KW-1185">Reference proteome</keyword>
<comment type="caution">
    <text evidence="6">The sequence shown here is derived from an EMBL/GenBank/DDBJ whole genome shotgun (WGS) entry which is preliminary data.</text>
</comment>
<evidence type="ECO:0000256" key="4">
    <source>
        <dbReference type="RuleBase" id="RU004504"/>
    </source>
</evidence>
<dbReference type="InterPro" id="IPR000192">
    <property type="entry name" value="Aminotrans_V_dom"/>
</dbReference>
<evidence type="ECO:0000256" key="3">
    <source>
        <dbReference type="RuleBase" id="RU004075"/>
    </source>
</evidence>
<keyword evidence="6" id="KW-0808">Transferase</keyword>
<dbReference type="InterPro" id="IPR020578">
    <property type="entry name" value="Aminotrans_V_PyrdxlP_BS"/>
</dbReference>
<dbReference type="Pfam" id="PF00266">
    <property type="entry name" value="Aminotran_5"/>
    <property type="match status" value="1"/>
</dbReference>